<name>A0ABN8Q6A5_9CNID</name>
<sequence>MDGHVLRVEFSFQNGHKIKWASSSVLGTKYTANCRMVHGFTSSGILESQYQGFAEAGKIGNVGDKYIDNVYDKMGYMGTVTRTAEDSLLEQISEARNTDSYHENNRATVITDCRHDSTANAYHSTVAMLSYETKHMLATQTVTKEEFRSLTVREVAHDFVPKIKNWLLTQNIQNSFDTWHGTKGVAKAMKEISSGAQKWEGEKCFAELSDKQASVKRHFYYSMKNCSSPDDLRRRLLTISNHTHCDPESKCKKPGYRCSKVKLTDAGAIAALQKFILESRVYKLAEDSYLCRDTYWVESIINVILIYCPKRIHFADRTFEMRIALATLDWVNVRRPNRRTGHKNLVPKTFRFRERIWNRFFQVSY</sequence>
<dbReference type="PANTHER" id="PTHR31751">
    <property type="entry name" value="SI:CH211-108C17.2-RELATED-RELATED"/>
    <property type="match status" value="1"/>
</dbReference>
<proteinExistence type="predicted"/>
<evidence type="ECO:0000313" key="2">
    <source>
        <dbReference type="Proteomes" id="UP001159405"/>
    </source>
</evidence>
<dbReference type="EMBL" id="CALNXK010000108">
    <property type="protein sequence ID" value="CAH3157635.1"/>
    <property type="molecule type" value="Genomic_DNA"/>
</dbReference>
<accession>A0ABN8Q6A5</accession>
<protein>
    <submittedName>
        <fullName evidence="1">Uncharacterized protein</fullName>
    </submittedName>
</protein>
<gene>
    <name evidence="1" type="ORF">PLOB_00002344</name>
</gene>
<comment type="caution">
    <text evidence="1">The sequence shown here is derived from an EMBL/GenBank/DDBJ whole genome shotgun (WGS) entry which is preliminary data.</text>
</comment>
<dbReference type="Proteomes" id="UP001159405">
    <property type="component" value="Unassembled WGS sequence"/>
</dbReference>
<organism evidence="1 2">
    <name type="scientific">Porites lobata</name>
    <dbReference type="NCBI Taxonomy" id="104759"/>
    <lineage>
        <taxon>Eukaryota</taxon>
        <taxon>Metazoa</taxon>
        <taxon>Cnidaria</taxon>
        <taxon>Anthozoa</taxon>
        <taxon>Hexacorallia</taxon>
        <taxon>Scleractinia</taxon>
        <taxon>Fungiina</taxon>
        <taxon>Poritidae</taxon>
        <taxon>Porites</taxon>
    </lineage>
</organism>
<reference evidence="1 2" key="1">
    <citation type="submission" date="2022-05" db="EMBL/GenBank/DDBJ databases">
        <authorList>
            <consortium name="Genoscope - CEA"/>
            <person name="William W."/>
        </authorList>
    </citation>
    <scope>NUCLEOTIDE SEQUENCE [LARGE SCALE GENOMIC DNA]</scope>
</reference>
<dbReference type="PANTHER" id="PTHR31751:SF7">
    <property type="entry name" value="THAP-TYPE DOMAIN-CONTAINING PROTEIN"/>
    <property type="match status" value="1"/>
</dbReference>
<keyword evidence="2" id="KW-1185">Reference proteome</keyword>
<evidence type="ECO:0000313" key="1">
    <source>
        <dbReference type="EMBL" id="CAH3157635.1"/>
    </source>
</evidence>